<name>A0A7C4NNA5_9CREN</name>
<comment type="caution">
    <text evidence="1">The sequence shown here is derived from an EMBL/GenBank/DDBJ whole genome shotgun (WGS) entry which is preliminary data.</text>
</comment>
<dbReference type="Gene3D" id="3.20.20.80">
    <property type="entry name" value="Glycosidases"/>
    <property type="match status" value="1"/>
</dbReference>
<dbReference type="InterPro" id="IPR017853">
    <property type="entry name" value="GH"/>
</dbReference>
<dbReference type="GO" id="GO:0004553">
    <property type="term" value="F:hydrolase activity, hydrolyzing O-glycosyl compounds"/>
    <property type="evidence" value="ECO:0007669"/>
    <property type="project" value="TreeGrafter"/>
</dbReference>
<reference evidence="1" key="1">
    <citation type="journal article" date="2020" name="mSystems">
        <title>Genome- and Community-Level Interaction Insights into Carbon Utilization and Element Cycling Functions of Hydrothermarchaeota in Hydrothermal Sediment.</title>
        <authorList>
            <person name="Zhou Z."/>
            <person name="Liu Y."/>
            <person name="Xu W."/>
            <person name="Pan J."/>
            <person name="Luo Z.H."/>
            <person name="Li M."/>
        </authorList>
    </citation>
    <scope>NUCLEOTIDE SEQUENCE [LARGE SCALE GENOMIC DNA]</scope>
    <source>
        <strain evidence="1">SpSt-637</strain>
    </source>
</reference>
<evidence type="ECO:0008006" key="2">
    <source>
        <dbReference type="Google" id="ProtNLM"/>
    </source>
</evidence>
<protein>
    <recommendedName>
        <fullName evidence="2">Arabinogalactan endo-beta-1,4-galactanase</fullName>
    </recommendedName>
</protein>
<sequence>MRTKTTCRLIEESIAIGAKIIRFDIWWKDVEPFQDKILWTSLNWYKNLIEYIVQRNLKPLLIIGTGLPRWFNSLIGKNKNYNYLIDYVYSYAYNVSRAFKPYVEIYQLGNELNLTFNVSPQSIIGIDFIEALCRGIVDGAGDKVKIVNIAIDYMGWRKFLHKILTDLRKCVDIIGIDHYPRTWSFAGHHDWRILKSVYGDVEKYGKSLAITEIGFSTELRILNKVVIKREIEQARFVNTAFSSIINMVREIPIKFIVWYMLWDENPISCEPSSGLGWCGWGVLRTDFSKKPGWFALKRVFELLNS</sequence>
<gene>
    <name evidence="1" type="ORF">ENU08_01535</name>
</gene>
<evidence type="ECO:0000313" key="1">
    <source>
        <dbReference type="EMBL" id="HGQ63911.1"/>
    </source>
</evidence>
<dbReference type="SUPFAM" id="SSF51445">
    <property type="entry name" value="(Trans)glycosidases"/>
    <property type="match status" value="1"/>
</dbReference>
<dbReference type="PANTHER" id="PTHR12631">
    <property type="entry name" value="ALPHA-L-IDURONIDASE"/>
    <property type="match status" value="1"/>
</dbReference>
<organism evidence="1">
    <name type="scientific">Ignisphaera aggregans</name>
    <dbReference type="NCBI Taxonomy" id="334771"/>
    <lineage>
        <taxon>Archaea</taxon>
        <taxon>Thermoproteota</taxon>
        <taxon>Thermoprotei</taxon>
        <taxon>Desulfurococcales</taxon>
        <taxon>Desulfurococcaceae</taxon>
        <taxon>Ignisphaera</taxon>
    </lineage>
</organism>
<accession>A0A7C4NNA5</accession>
<dbReference type="InterPro" id="IPR051923">
    <property type="entry name" value="Glycosyl_Hydrolase_39"/>
</dbReference>
<proteinExistence type="predicted"/>
<dbReference type="AlphaFoldDB" id="A0A7C4NNA5"/>
<dbReference type="PANTHER" id="PTHR12631:SF10">
    <property type="entry name" value="BETA-XYLOSIDASE-LIKE PROTEIN-RELATED"/>
    <property type="match status" value="1"/>
</dbReference>
<dbReference type="EMBL" id="DTBD01000010">
    <property type="protein sequence ID" value="HGQ63911.1"/>
    <property type="molecule type" value="Genomic_DNA"/>
</dbReference>